<dbReference type="GO" id="GO:1902201">
    <property type="term" value="P:negative regulation of bacterial-type flagellum-dependent cell motility"/>
    <property type="evidence" value="ECO:0007669"/>
    <property type="project" value="TreeGrafter"/>
</dbReference>
<evidence type="ECO:0000313" key="6">
    <source>
        <dbReference type="Proteomes" id="UP000009374"/>
    </source>
</evidence>
<dbReference type="GO" id="GO:0005886">
    <property type="term" value="C:plasma membrane"/>
    <property type="evidence" value="ECO:0007669"/>
    <property type="project" value="TreeGrafter"/>
</dbReference>
<dbReference type="EC" id="2.7.7.65" evidence="1"/>
<feature type="transmembrane region" description="Helical" evidence="3">
    <location>
        <begin position="181"/>
        <end position="198"/>
    </location>
</feature>
<dbReference type="NCBIfam" id="TIGR00254">
    <property type="entry name" value="GGDEF"/>
    <property type="match status" value="1"/>
</dbReference>
<dbReference type="InterPro" id="IPR000160">
    <property type="entry name" value="GGDEF_dom"/>
</dbReference>
<name>C6HX34_9BACT</name>
<dbReference type="InterPro" id="IPR029787">
    <property type="entry name" value="Nucleotide_cyclase"/>
</dbReference>
<dbReference type="SMART" id="SM00267">
    <property type="entry name" value="GGDEF"/>
    <property type="match status" value="1"/>
</dbReference>
<keyword evidence="3" id="KW-0472">Membrane</keyword>
<sequence>MKKWPIPIEVSFRTFVAITFAGSIFFHVVGLGLHSYLNGQKKALIGKIESLAEAESQVSEIDASLSAFHEELLRSLAEGRSQGGERRKLLIQARLIRVLIQNLGQLDGRNHTRLPAGWASLEKNGIACLRHPLPEGSPCLQQLLSQVGAFQLHVIDSRRNEVRRLSLVEHRQLHLEHLDTWLYWGSTVLGLLFMAMGWRNVVLQVGEPIKDVAGYLQSFDESIPKKSPPLIPPLFSIRELSILLKNMTRIYRDPLTGTLVRRAIIKILAREMVRAEKEGFSLAVAIFDIDEFKEYNNHYGHVAGDALLQSVSTRIQGKLVEGEFLGRWGGEEFLVVSPRITPEAVLNHYAEIRGFVSCSNQVATGESVLVTVSVGVAIRVPGQTEDDLIRLAEGALAQAKQEGRNCLAVVPHKEA</sequence>
<proteinExistence type="predicted"/>
<dbReference type="Gene3D" id="3.30.70.270">
    <property type="match status" value="1"/>
</dbReference>
<accession>C6HX34</accession>
<evidence type="ECO:0000256" key="1">
    <source>
        <dbReference type="ARBA" id="ARBA00012528"/>
    </source>
</evidence>
<dbReference type="InterPro" id="IPR043128">
    <property type="entry name" value="Rev_trsase/Diguanyl_cyclase"/>
</dbReference>
<gene>
    <name evidence="5" type="ORF">UBAL3_92050116</name>
</gene>
<dbReference type="GO" id="GO:0043709">
    <property type="term" value="P:cell adhesion involved in single-species biofilm formation"/>
    <property type="evidence" value="ECO:0007669"/>
    <property type="project" value="TreeGrafter"/>
</dbReference>
<feature type="transmembrane region" description="Helical" evidence="3">
    <location>
        <begin position="12"/>
        <end position="37"/>
    </location>
</feature>
<reference evidence="5 6" key="1">
    <citation type="journal article" date="2009" name="Appl. Environ. Microbiol.">
        <title>Community genomic and proteomic analyses of chemoautotrophic iron-oxidizing "Leptospirillum rubarum" (Group II) and "Leptospirillum ferrodiazotrophum" (Group III) bacteria in acid mine drainage biofilms.</title>
        <authorList>
            <person name="Goltsman D.S."/>
            <person name="Denef V.J."/>
            <person name="Singer S.W."/>
            <person name="VerBerkmoes N.C."/>
            <person name="Lefsrud M."/>
            <person name="Mueller R.S."/>
            <person name="Dick G.J."/>
            <person name="Sun C.L."/>
            <person name="Wheeler K.E."/>
            <person name="Zemla A."/>
            <person name="Baker B.J."/>
            <person name="Hauser L."/>
            <person name="Land M."/>
            <person name="Shah M.B."/>
            <person name="Thelen M.P."/>
            <person name="Hettich R.L."/>
            <person name="Banfield J.F."/>
        </authorList>
    </citation>
    <scope>NUCLEOTIDE SEQUENCE [LARGE SCALE GENOMIC DNA]</scope>
</reference>
<dbReference type="PANTHER" id="PTHR45138:SF9">
    <property type="entry name" value="DIGUANYLATE CYCLASE DGCM-RELATED"/>
    <property type="match status" value="1"/>
</dbReference>
<evidence type="ECO:0000259" key="4">
    <source>
        <dbReference type="PROSITE" id="PS50887"/>
    </source>
</evidence>
<dbReference type="AlphaFoldDB" id="C6HX34"/>
<evidence type="ECO:0000256" key="2">
    <source>
        <dbReference type="ARBA" id="ARBA00034247"/>
    </source>
</evidence>
<dbReference type="SUPFAM" id="SSF55073">
    <property type="entry name" value="Nucleotide cyclase"/>
    <property type="match status" value="1"/>
</dbReference>
<keyword evidence="3" id="KW-1133">Transmembrane helix</keyword>
<dbReference type="PROSITE" id="PS50887">
    <property type="entry name" value="GGDEF"/>
    <property type="match status" value="1"/>
</dbReference>
<dbReference type="Proteomes" id="UP000009374">
    <property type="component" value="Unassembled WGS sequence"/>
</dbReference>
<keyword evidence="3" id="KW-0812">Transmembrane</keyword>
<dbReference type="InterPro" id="IPR050469">
    <property type="entry name" value="Diguanylate_Cyclase"/>
</dbReference>
<dbReference type="GO" id="GO:0052621">
    <property type="term" value="F:diguanylate cyclase activity"/>
    <property type="evidence" value="ECO:0007669"/>
    <property type="project" value="UniProtKB-EC"/>
</dbReference>
<dbReference type="Pfam" id="PF00990">
    <property type="entry name" value="GGDEF"/>
    <property type="match status" value="1"/>
</dbReference>
<evidence type="ECO:0000313" key="5">
    <source>
        <dbReference type="EMBL" id="EES52744.1"/>
    </source>
</evidence>
<dbReference type="EMBL" id="GG693873">
    <property type="protein sequence ID" value="EES52744.1"/>
    <property type="molecule type" value="Genomic_DNA"/>
</dbReference>
<feature type="domain" description="GGDEF" evidence="4">
    <location>
        <begin position="280"/>
        <end position="412"/>
    </location>
</feature>
<organism evidence="5 6">
    <name type="scientific">Leptospirillum ferrodiazotrophum</name>
    <dbReference type="NCBI Taxonomy" id="412449"/>
    <lineage>
        <taxon>Bacteria</taxon>
        <taxon>Pseudomonadati</taxon>
        <taxon>Nitrospirota</taxon>
        <taxon>Nitrospiria</taxon>
        <taxon>Nitrospirales</taxon>
        <taxon>Nitrospiraceae</taxon>
        <taxon>Leptospirillum</taxon>
    </lineage>
</organism>
<evidence type="ECO:0000256" key="3">
    <source>
        <dbReference type="SAM" id="Phobius"/>
    </source>
</evidence>
<keyword evidence="6" id="KW-1185">Reference proteome</keyword>
<comment type="catalytic activity">
    <reaction evidence="2">
        <text>2 GTP = 3',3'-c-di-GMP + 2 diphosphate</text>
        <dbReference type="Rhea" id="RHEA:24898"/>
        <dbReference type="ChEBI" id="CHEBI:33019"/>
        <dbReference type="ChEBI" id="CHEBI:37565"/>
        <dbReference type="ChEBI" id="CHEBI:58805"/>
        <dbReference type="EC" id="2.7.7.65"/>
    </reaction>
</comment>
<protein>
    <recommendedName>
        <fullName evidence="1">diguanylate cyclase</fullName>
        <ecNumber evidence="1">2.7.7.65</ecNumber>
    </recommendedName>
</protein>
<dbReference type="PANTHER" id="PTHR45138">
    <property type="entry name" value="REGULATORY COMPONENTS OF SENSORY TRANSDUCTION SYSTEM"/>
    <property type="match status" value="1"/>
</dbReference>
<dbReference type="CDD" id="cd01949">
    <property type="entry name" value="GGDEF"/>
    <property type="match status" value="1"/>
</dbReference>